<evidence type="ECO:0000256" key="1">
    <source>
        <dbReference type="SAM" id="SignalP"/>
    </source>
</evidence>
<keyword evidence="1" id="KW-0732">Signal</keyword>
<comment type="caution">
    <text evidence="2">The sequence shown here is derived from an EMBL/GenBank/DDBJ whole genome shotgun (WGS) entry which is preliminary data.</text>
</comment>
<reference evidence="2 3" key="1">
    <citation type="journal article" date="2024" name="Plant J.">
        <title>Genome sequences and population genomics reveal climatic adaptation and genomic divergence between two closely related sweetgum species.</title>
        <authorList>
            <person name="Xu W.Q."/>
            <person name="Ren C.Q."/>
            <person name="Zhang X.Y."/>
            <person name="Comes H.P."/>
            <person name="Liu X.H."/>
            <person name="Li Y.G."/>
            <person name="Kettle C.J."/>
            <person name="Jalonen R."/>
            <person name="Gaisberger H."/>
            <person name="Ma Y.Z."/>
            <person name="Qiu Y.X."/>
        </authorList>
    </citation>
    <scope>NUCLEOTIDE SEQUENCE [LARGE SCALE GENOMIC DNA]</scope>
    <source>
        <strain evidence="2">Hangzhou</strain>
    </source>
</reference>
<organism evidence="2 3">
    <name type="scientific">Liquidambar formosana</name>
    <name type="common">Formosan gum</name>
    <dbReference type="NCBI Taxonomy" id="63359"/>
    <lineage>
        <taxon>Eukaryota</taxon>
        <taxon>Viridiplantae</taxon>
        <taxon>Streptophyta</taxon>
        <taxon>Embryophyta</taxon>
        <taxon>Tracheophyta</taxon>
        <taxon>Spermatophyta</taxon>
        <taxon>Magnoliopsida</taxon>
        <taxon>eudicotyledons</taxon>
        <taxon>Gunneridae</taxon>
        <taxon>Pentapetalae</taxon>
        <taxon>Saxifragales</taxon>
        <taxon>Altingiaceae</taxon>
        <taxon>Liquidambar</taxon>
    </lineage>
</organism>
<sequence length="83" mass="8894">MKWENMSLMPSAVSSFLWMVFLVVCSREEAAAATAAAAGGVEDKNRDASVGGRAMGTQTHVRRELVDFLRCAGKCDKCVGSSH</sequence>
<dbReference type="AlphaFoldDB" id="A0AAP0X2G0"/>
<evidence type="ECO:0000313" key="2">
    <source>
        <dbReference type="EMBL" id="KAK9282910.1"/>
    </source>
</evidence>
<name>A0AAP0X2G0_LIQFO</name>
<proteinExistence type="predicted"/>
<feature type="signal peptide" evidence="1">
    <location>
        <begin position="1"/>
        <end position="25"/>
    </location>
</feature>
<dbReference type="EMBL" id="JBBPBK010000006">
    <property type="protein sequence ID" value="KAK9282910.1"/>
    <property type="molecule type" value="Genomic_DNA"/>
</dbReference>
<keyword evidence="3" id="KW-1185">Reference proteome</keyword>
<evidence type="ECO:0000313" key="3">
    <source>
        <dbReference type="Proteomes" id="UP001415857"/>
    </source>
</evidence>
<dbReference type="Proteomes" id="UP001415857">
    <property type="component" value="Unassembled WGS sequence"/>
</dbReference>
<evidence type="ECO:0008006" key="4">
    <source>
        <dbReference type="Google" id="ProtNLM"/>
    </source>
</evidence>
<gene>
    <name evidence="2" type="ORF">L1049_011135</name>
</gene>
<protein>
    <recommendedName>
        <fullName evidence="4">Secreted protein</fullName>
    </recommendedName>
</protein>
<accession>A0AAP0X2G0</accession>
<feature type="chain" id="PRO_5042842754" description="Secreted protein" evidence="1">
    <location>
        <begin position="26"/>
        <end position="83"/>
    </location>
</feature>